<evidence type="ECO:0000313" key="1">
    <source>
        <dbReference type="EMBL" id="TGY77543.1"/>
    </source>
</evidence>
<dbReference type="Proteomes" id="UP000306319">
    <property type="component" value="Unassembled WGS sequence"/>
</dbReference>
<sequence length="287" mass="31787">MKKSFILLGIGALLLSSCAGNDKKLAEDSVRIAELQADYTEAASFNDSLMLLMGDIYTGLDSINMQEGLLYNMGSGESVDRRAEIRQNLANIKARLATNKALLEDMEAKLKASGKDNSVLSKTITQLKDRIAQQDQKIAQLEGELANAKTQIQDLTNQVTESQEQVKTETAAKEEAQAQAQAVENAANTVYYAIGTNKELKKNGLLEKKFLGQTKVLKGDFNESYFTKADKRSLSVIPTGSKKVKIWTNMPQDSYKIVENADKTKTIQITNPQEFWSMTTFLVIQID</sequence>
<gene>
    <name evidence="1" type="ORF">E5331_13945</name>
</gene>
<protein>
    <submittedName>
        <fullName evidence="1">Uncharacterized protein</fullName>
    </submittedName>
</protein>
<keyword evidence="2" id="KW-1185">Reference proteome</keyword>
<comment type="caution">
    <text evidence="1">The sequence shown here is derived from an EMBL/GenBank/DDBJ whole genome shotgun (WGS) entry which is preliminary data.</text>
</comment>
<reference evidence="1" key="1">
    <citation type="submission" date="2019-04" db="EMBL/GenBank/DDBJ databases">
        <title>Microbes associate with the intestines of laboratory mice.</title>
        <authorList>
            <person name="Navarre W."/>
            <person name="Wong E."/>
            <person name="Huang K."/>
            <person name="Tropini C."/>
            <person name="Ng K."/>
            <person name="Yu B."/>
        </authorList>
    </citation>
    <scope>NUCLEOTIDE SEQUENCE</scope>
    <source>
        <strain evidence="1">NM04_E33</strain>
    </source>
</reference>
<organism evidence="1 2">
    <name type="scientific">Lepagella muris</name>
    <dbReference type="NCBI Taxonomy" id="3032870"/>
    <lineage>
        <taxon>Bacteria</taxon>
        <taxon>Pseudomonadati</taxon>
        <taxon>Bacteroidota</taxon>
        <taxon>Bacteroidia</taxon>
        <taxon>Bacteroidales</taxon>
        <taxon>Muribaculaceae</taxon>
        <taxon>Lepagella</taxon>
    </lineage>
</organism>
<dbReference type="EMBL" id="SRYB01000023">
    <property type="protein sequence ID" value="TGY77543.1"/>
    <property type="molecule type" value="Genomic_DNA"/>
</dbReference>
<accession>A0AC61RHD8</accession>
<proteinExistence type="predicted"/>
<name>A0AC61RHD8_9BACT</name>
<evidence type="ECO:0000313" key="2">
    <source>
        <dbReference type="Proteomes" id="UP000306319"/>
    </source>
</evidence>